<dbReference type="InterPro" id="IPR044068">
    <property type="entry name" value="CB"/>
</dbReference>
<dbReference type="GO" id="GO:0015074">
    <property type="term" value="P:DNA integration"/>
    <property type="evidence" value="ECO:0007669"/>
    <property type="project" value="UniProtKB-KW"/>
</dbReference>
<feature type="domain" description="Core-binding (CB)" evidence="7">
    <location>
        <begin position="76"/>
        <end position="162"/>
    </location>
</feature>
<evidence type="ECO:0000313" key="9">
    <source>
        <dbReference type="Proteomes" id="UP000003752"/>
    </source>
</evidence>
<evidence type="ECO:0000259" key="6">
    <source>
        <dbReference type="PROSITE" id="PS51898"/>
    </source>
</evidence>
<keyword evidence="4" id="KW-0233">DNA recombination</keyword>
<dbReference type="CDD" id="cd01189">
    <property type="entry name" value="INT_ICEBs1_C_like"/>
    <property type="match status" value="1"/>
</dbReference>
<dbReference type="InterPro" id="IPR013762">
    <property type="entry name" value="Integrase-like_cat_sf"/>
</dbReference>
<reference evidence="8 9" key="1">
    <citation type="submission" date="2009-01" db="EMBL/GenBank/DDBJ databases">
        <authorList>
            <person name="Qin X."/>
            <person name="Bachman B."/>
            <person name="Battles P."/>
            <person name="Bell A."/>
            <person name="Bess C."/>
            <person name="Bickham C."/>
            <person name="Chaboub L."/>
            <person name="Chen D."/>
            <person name="Coyle M."/>
            <person name="Deiros D.R."/>
            <person name="Dinh H."/>
            <person name="Forbes L."/>
            <person name="Fowler G."/>
            <person name="Francisco L."/>
            <person name="Fu Q."/>
            <person name="Gubbala S."/>
            <person name="Hale W."/>
            <person name="Han Y."/>
            <person name="Hemphill L."/>
            <person name="Highlander S.K."/>
            <person name="Hirani K."/>
            <person name="Hogues M."/>
            <person name="Jackson L."/>
            <person name="Jakkamsetti A."/>
            <person name="Javaid M."/>
            <person name="Jiang H."/>
            <person name="Korchina V."/>
            <person name="Kovar C."/>
            <person name="Lara F."/>
            <person name="Lee S."/>
            <person name="Mata R."/>
            <person name="Mathew T."/>
            <person name="Moen C."/>
            <person name="Morales K."/>
            <person name="Munidasa M."/>
            <person name="Nazareth L."/>
            <person name="Ngo R."/>
            <person name="Nguyen L."/>
            <person name="Okwuonu G."/>
            <person name="Ongeri F."/>
            <person name="Patil S."/>
            <person name="Petrosino J."/>
            <person name="Pham C."/>
            <person name="Pham P."/>
            <person name="Pu L.-L."/>
            <person name="Puazo M."/>
            <person name="Raj R."/>
            <person name="Reid J."/>
            <person name="Rouhana J."/>
            <person name="Saada N."/>
            <person name="Shang Y."/>
            <person name="Simmons D."/>
            <person name="Thornton R."/>
            <person name="Warren J."/>
            <person name="Weissenberger G."/>
            <person name="Zhang J."/>
            <person name="Zhang L."/>
            <person name="Zhou C."/>
            <person name="Zhu D."/>
            <person name="Muzny D."/>
            <person name="Worley K."/>
            <person name="Gibbs R."/>
        </authorList>
    </citation>
    <scope>NUCLEOTIDE SEQUENCE [LARGE SCALE GENOMIC DNA]</scope>
    <source>
        <strain evidence="9">ATCC 8290 / DSM 20176 / CCUG 30140 / JCM 1155 / KCTC 3500 / NBRC 15886 / NCIMB 8040 / NRRL B-1843 / 9</strain>
    </source>
</reference>
<dbReference type="PANTHER" id="PTHR30349">
    <property type="entry name" value="PHAGE INTEGRASE-RELATED"/>
    <property type="match status" value="1"/>
</dbReference>
<feature type="domain" description="Tyr recombinase" evidence="6">
    <location>
        <begin position="190"/>
        <end position="388"/>
    </location>
</feature>
<dbReference type="PATRIC" id="fig|1423757.3.peg.753"/>
<dbReference type="InterPro" id="IPR050090">
    <property type="entry name" value="Tyrosine_recombinase_XerCD"/>
</dbReference>
<dbReference type="Pfam" id="PF00589">
    <property type="entry name" value="Phage_integrase"/>
    <property type="match status" value="1"/>
</dbReference>
<keyword evidence="2" id="KW-0229">DNA integration</keyword>
<comment type="caution">
    <text evidence="8">The sequence shown here is derived from an EMBL/GenBank/DDBJ whole genome shotgun (WGS) entry which is preliminary data.</text>
</comment>
<dbReference type="PROSITE" id="PS51898">
    <property type="entry name" value="TYR_RECOMBINASE"/>
    <property type="match status" value="1"/>
</dbReference>
<protein>
    <submittedName>
        <fullName evidence="8">Site-specific recombinase, phage integrase family</fullName>
    </submittedName>
</protein>
<evidence type="ECO:0000256" key="5">
    <source>
        <dbReference type="PROSITE-ProRule" id="PRU01248"/>
    </source>
</evidence>
<dbReference type="HOGENOM" id="CLU_027562_17_6_9"/>
<dbReference type="SUPFAM" id="SSF56349">
    <property type="entry name" value="DNA breaking-rejoining enzymes"/>
    <property type="match status" value="1"/>
</dbReference>
<dbReference type="InterPro" id="IPR004107">
    <property type="entry name" value="Integrase_SAM-like_N"/>
</dbReference>
<dbReference type="PANTHER" id="PTHR30349:SF64">
    <property type="entry name" value="PROPHAGE INTEGRASE INTD-RELATED"/>
    <property type="match status" value="1"/>
</dbReference>
<evidence type="ECO:0000256" key="2">
    <source>
        <dbReference type="ARBA" id="ARBA00022908"/>
    </source>
</evidence>
<dbReference type="Proteomes" id="UP000003752">
    <property type="component" value="Unassembled WGS sequence"/>
</dbReference>
<evidence type="ECO:0000256" key="3">
    <source>
        <dbReference type="ARBA" id="ARBA00023125"/>
    </source>
</evidence>
<evidence type="ECO:0000259" key="7">
    <source>
        <dbReference type="PROSITE" id="PS51900"/>
    </source>
</evidence>
<comment type="similarity">
    <text evidence="1">Belongs to the 'phage' integrase family.</text>
</comment>
<organism evidence="8 9">
    <name type="scientific">Lentilactobacillus hilgardii (strain ATCC 8290 / DSM 20176 / CCUG 30140 / JCM 1155 / KCTC 3500 / NBRC 15886 / NCIMB 8040 / NRRL B-1843 / 9)</name>
    <dbReference type="NCBI Taxonomy" id="1423757"/>
    <lineage>
        <taxon>Bacteria</taxon>
        <taxon>Bacillati</taxon>
        <taxon>Bacillota</taxon>
        <taxon>Bacilli</taxon>
        <taxon>Lactobacillales</taxon>
        <taxon>Lactobacillaceae</taxon>
        <taxon>Lentilactobacillus</taxon>
    </lineage>
</organism>
<evidence type="ECO:0000256" key="1">
    <source>
        <dbReference type="ARBA" id="ARBA00008857"/>
    </source>
</evidence>
<dbReference type="AlphaFoldDB" id="C0XLK8"/>
<proteinExistence type="inferred from homology"/>
<dbReference type="InterPro" id="IPR002104">
    <property type="entry name" value="Integrase_catalytic"/>
</dbReference>
<dbReference type="InterPro" id="IPR010998">
    <property type="entry name" value="Integrase_recombinase_N"/>
</dbReference>
<keyword evidence="9" id="KW-1185">Reference proteome</keyword>
<accession>C0XLK8</accession>
<dbReference type="Gene3D" id="1.10.443.10">
    <property type="entry name" value="Intergrase catalytic core"/>
    <property type="match status" value="1"/>
</dbReference>
<keyword evidence="3 5" id="KW-0238">DNA-binding</keyword>
<dbReference type="InterPro" id="IPR011010">
    <property type="entry name" value="DNA_brk_join_enz"/>
</dbReference>
<evidence type="ECO:0000313" key="8">
    <source>
        <dbReference type="EMBL" id="EEI23953.1"/>
    </source>
</evidence>
<dbReference type="EMBL" id="ACGP01000178">
    <property type="protein sequence ID" value="EEI23953.1"/>
    <property type="molecule type" value="Genomic_DNA"/>
</dbReference>
<sequence length="401" mass="46774">MFIHSQANFYEERKITMARGTVRKKGNNWYYAFDTGTLNGKRSRIERSGGKKKKQAEAPLRQALQKYENDGSVAKLTNMNVQQYFMYWYENYVQRELKPNTQINYLNIINKYIIPKIGNFRIRSIGPAALQNLVNDLGETKLAKHTVQIIVMVIKEGFKKAVYPYQLIKEDPARYIIMPKYHDDERITRKKLKIITMNQYEQILSITPPSNPFYIPLQIAFGTGMRRGEVCGLTWTNVDLNGHTIEVKQAMMQESKGKFSIVTPKTTSSYRTISIGESLVDLLRQHKKHQMEERLRYGQYYHESNFVCTKENGIPVTPNTIKYQCDRIQKELGFPFNFHSLRHTHATMLLEHGANIKDIQARLGHSRIATTMDTYSHVTHKMQRQTVNIFERIMKESKTDS</sequence>
<dbReference type="GO" id="GO:0003677">
    <property type="term" value="F:DNA binding"/>
    <property type="evidence" value="ECO:0007669"/>
    <property type="project" value="UniProtKB-UniRule"/>
</dbReference>
<name>C0XLK8_LENH9</name>
<dbReference type="Gene3D" id="1.10.150.130">
    <property type="match status" value="1"/>
</dbReference>
<gene>
    <name evidence="8" type="ORF">HMPREF0519_2119</name>
</gene>
<dbReference type="GO" id="GO:0006310">
    <property type="term" value="P:DNA recombination"/>
    <property type="evidence" value="ECO:0007669"/>
    <property type="project" value="UniProtKB-KW"/>
</dbReference>
<dbReference type="Pfam" id="PF14659">
    <property type="entry name" value="Phage_int_SAM_3"/>
    <property type="match status" value="1"/>
</dbReference>
<dbReference type="PROSITE" id="PS51900">
    <property type="entry name" value="CB"/>
    <property type="match status" value="1"/>
</dbReference>
<evidence type="ECO:0000256" key="4">
    <source>
        <dbReference type="ARBA" id="ARBA00023172"/>
    </source>
</evidence>